<evidence type="ECO:0000256" key="4">
    <source>
        <dbReference type="ARBA" id="ARBA00016218"/>
    </source>
</evidence>
<comment type="pathway">
    <text evidence="1">Cofactor biosynthesis; tetrahydrofolate biosynthesis; 2-amino-4-hydroxy-6-hydroxymethyl-7,8-dihydropteridine diphosphate from 7,8-dihydroneopterin triphosphate: step 4/4.</text>
</comment>
<dbReference type="STRING" id="684065.SAMN05421738_102177"/>
<dbReference type="AlphaFoldDB" id="A0A1I4TF84"/>
<keyword evidence="7 15" id="KW-0418">Kinase</keyword>
<evidence type="ECO:0000256" key="11">
    <source>
        <dbReference type="ARBA" id="ARBA00029766"/>
    </source>
</evidence>
<dbReference type="Pfam" id="PF01288">
    <property type="entry name" value="HPPK"/>
    <property type="match status" value="1"/>
</dbReference>
<dbReference type="UniPathway" id="UPA00077">
    <property type="reaction ID" value="UER00155"/>
</dbReference>
<evidence type="ECO:0000256" key="9">
    <source>
        <dbReference type="ARBA" id="ARBA00022909"/>
    </source>
</evidence>
<dbReference type="CDD" id="cd00483">
    <property type="entry name" value="HPPK"/>
    <property type="match status" value="1"/>
</dbReference>
<dbReference type="Gene3D" id="3.30.70.560">
    <property type="entry name" value="7,8-Dihydro-6-hydroxymethylpterin-pyrophosphokinase HPPK"/>
    <property type="match status" value="1"/>
</dbReference>
<evidence type="ECO:0000259" key="14">
    <source>
        <dbReference type="Pfam" id="PF01288"/>
    </source>
</evidence>
<dbReference type="GO" id="GO:0003848">
    <property type="term" value="F:2-amino-4-hydroxy-6-hydroxymethyldihydropteridine diphosphokinase activity"/>
    <property type="evidence" value="ECO:0007669"/>
    <property type="project" value="UniProtKB-EC"/>
</dbReference>
<name>A0A1I4TF84_9FLAO</name>
<keyword evidence="6" id="KW-0547">Nucleotide-binding</keyword>
<protein>
    <recommendedName>
        <fullName evidence="4">2-amino-4-hydroxy-6-hydroxymethyldihydropteridine pyrophosphokinase</fullName>
        <ecNumber evidence="3">2.7.6.3</ecNumber>
    </recommendedName>
    <alternativeName>
        <fullName evidence="11">6-hydroxymethyl-7,8-dihydropterin pyrophosphokinase</fullName>
    </alternativeName>
    <alternativeName>
        <fullName evidence="12">7,8-dihydro-6-hydroxymethylpterin-pyrophosphokinase</fullName>
    </alternativeName>
</protein>
<feature type="coiled-coil region" evidence="13">
    <location>
        <begin position="18"/>
        <end position="45"/>
    </location>
</feature>
<evidence type="ECO:0000256" key="10">
    <source>
        <dbReference type="ARBA" id="ARBA00029409"/>
    </source>
</evidence>
<evidence type="ECO:0000256" key="3">
    <source>
        <dbReference type="ARBA" id="ARBA00013253"/>
    </source>
</evidence>
<keyword evidence="9" id="KW-0289">Folate biosynthesis</keyword>
<evidence type="ECO:0000256" key="5">
    <source>
        <dbReference type="ARBA" id="ARBA00022679"/>
    </source>
</evidence>
<evidence type="ECO:0000256" key="8">
    <source>
        <dbReference type="ARBA" id="ARBA00022840"/>
    </source>
</evidence>
<evidence type="ECO:0000256" key="1">
    <source>
        <dbReference type="ARBA" id="ARBA00005051"/>
    </source>
</evidence>
<keyword evidence="16" id="KW-1185">Reference proteome</keyword>
<evidence type="ECO:0000256" key="13">
    <source>
        <dbReference type="SAM" id="Coils"/>
    </source>
</evidence>
<dbReference type="InterPro" id="IPR000550">
    <property type="entry name" value="Hppk"/>
</dbReference>
<gene>
    <name evidence="15" type="ORF">SAMN05421738_102177</name>
</gene>
<keyword evidence="5" id="KW-0808">Transferase</keyword>
<dbReference type="GO" id="GO:0005524">
    <property type="term" value="F:ATP binding"/>
    <property type="evidence" value="ECO:0007669"/>
    <property type="project" value="UniProtKB-KW"/>
</dbReference>
<accession>A0A1I4TF84</accession>
<sequence>MSTNTIILLLGTNLGNKFNNLESAKNHIKNEIGEIKKESNLLENKAEGFTTENLFLNQKIEIISQLSPFEVLKKVKDIEIMMGRMYSQPLENELYVDRLIDIDILYFNSIIIDSNRLKIPHPQNYSRSFIKSLYFY</sequence>
<dbReference type="PANTHER" id="PTHR43071">
    <property type="entry name" value="2-AMINO-4-HYDROXY-6-HYDROXYMETHYLDIHYDROPTERIDINE PYROPHOSPHOKINASE"/>
    <property type="match status" value="1"/>
</dbReference>
<dbReference type="GO" id="GO:0046654">
    <property type="term" value="P:tetrahydrofolate biosynthetic process"/>
    <property type="evidence" value="ECO:0007669"/>
    <property type="project" value="UniProtKB-UniPathway"/>
</dbReference>
<dbReference type="GO" id="GO:0046656">
    <property type="term" value="P:folic acid biosynthetic process"/>
    <property type="evidence" value="ECO:0007669"/>
    <property type="project" value="UniProtKB-KW"/>
</dbReference>
<dbReference type="NCBIfam" id="TIGR01498">
    <property type="entry name" value="folK"/>
    <property type="match status" value="1"/>
</dbReference>
<evidence type="ECO:0000256" key="2">
    <source>
        <dbReference type="ARBA" id="ARBA00005810"/>
    </source>
</evidence>
<reference evidence="16" key="1">
    <citation type="submission" date="2016-10" db="EMBL/GenBank/DDBJ databases">
        <authorList>
            <person name="Varghese N."/>
            <person name="Submissions S."/>
        </authorList>
    </citation>
    <scope>NUCLEOTIDE SEQUENCE [LARGE SCALE GENOMIC DNA]</scope>
    <source>
        <strain evidence="16">XJ109</strain>
    </source>
</reference>
<dbReference type="EC" id="2.7.6.3" evidence="3"/>
<dbReference type="Proteomes" id="UP000199149">
    <property type="component" value="Unassembled WGS sequence"/>
</dbReference>
<evidence type="ECO:0000313" key="16">
    <source>
        <dbReference type="Proteomes" id="UP000199149"/>
    </source>
</evidence>
<keyword evidence="13" id="KW-0175">Coiled coil</keyword>
<keyword evidence="8" id="KW-0067">ATP-binding</keyword>
<evidence type="ECO:0000256" key="6">
    <source>
        <dbReference type="ARBA" id="ARBA00022741"/>
    </source>
</evidence>
<dbReference type="InterPro" id="IPR035907">
    <property type="entry name" value="Hppk_sf"/>
</dbReference>
<dbReference type="EMBL" id="FOUZ01000002">
    <property type="protein sequence ID" value="SFM75210.1"/>
    <property type="molecule type" value="Genomic_DNA"/>
</dbReference>
<comment type="similarity">
    <text evidence="2">Belongs to the HPPK family.</text>
</comment>
<evidence type="ECO:0000256" key="12">
    <source>
        <dbReference type="ARBA" id="ARBA00033413"/>
    </source>
</evidence>
<dbReference type="GO" id="GO:0016301">
    <property type="term" value="F:kinase activity"/>
    <property type="evidence" value="ECO:0007669"/>
    <property type="project" value="UniProtKB-KW"/>
</dbReference>
<dbReference type="PANTHER" id="PTHR43071:SF1">
    <property type="entry name" value="2-AMINO-4-HYDROXY-6-HYDROXYMETHYLDIHYDROPTERIDINE PYROPHOSPHOKINASE"/>
    <property type="match status" value="1"/>
</dbReference>
<organism evidence="15 16">
    <name type="scientific">Algoriella xinjiangensis</name>
    <dbReference type="NCBI Taxonomy" id="684065"/>
    <lineage>
        <taxon>Bacteria</taxon>
        <taxon>Pseudomonadati</taxon>
        <taxon>Bacteroidota</taxon>
        <taxon>Flavobacteriia</taxon>
        <taxon>Flavobacteriales</taxon>
        <taxon>Weeksellaceae</taxon>
        <taxon>Algoriella</taxon>
    </lineage>
</organism>
<proteinExistence type="inferred from homology"/>
<evidence type="ECO:0000313" key="15">
    <source>
        <dbReference type="EMBL" id="SFM75210.1"/>
    </source>
</evidence>
<dbReference type="SUPFAM" id="SSF55083">
    <property type="entry name" value="6-hydroxymethyl-7,8-dihydropterin pyrophosphokinase, HPPK"/>
    <property type="match status" value="1"/>
</dbReference>
<evidence type="ECO:0000256" key="7">
    <source>
        <dbReference type="ARBA" id="ARBA00022777"/>
    </source>
</evidence>
<feature type="domain" description="7,8-dihydro-6-hydroxymethylpterin-pyrophosphokinase" evidence="14">
    <location>
        <begin position="8"/>
        <end position="130"/>
    </location>
</feature>
<comment type="function">
    <text evidence="10">Catalyzes the transfer of pyrophosphate from adenosine triphosphate (ATP) to 6-hydroxymethyl-7,8-dihydropterin, an enzymatic step in folate biosynthesis pathway.</text>
</comment>